<dbReference type="Gene3D" id="2.60.120.260">
    <property type="entry name" value="Galactose-binding domain-like"/>
    <property type="match status" value="1"/>
</dbReference>
<dbReference type="AlphaFoldDB" id="A0A819LJB7"/>
<gene>
    <name evidence="1" type="ORF">OKA104_LOCUS27624</name>
</gene>
<organism evidence="1 2">
    <name type="scientific">Adineta steineri</name>
    <dbReference type="NCBI Taxonomy" id="433720"/>
    <lineage>
        <taxon>Eukaryota</taxon>
        <taxon>Metazoa</taxon>
        <taxon>Spiralia</taxon>
        <taxon>Gnathifera</taxon>
        <taxon>Rotifera</taxon>
        <taxon>Eurotatoria</taxon>
        <taxon>Bdelloidea</taxon>
        <taxon>Adinetida</taxon>
        <taxon>Adinetidae</taxon>
        <taxon>Adineta</taxon>
    </lineage>
</organism>
<dbReference type="EMBL" id="CAJOAY010002568">
    <property type="protein sequence ID" value="CAF3962600.1"/>
    <property type="molecule type" value="Genomic_DNA"/>
</dbReference>
<accession>A0A819LJB7</accession>
<evidence type="ECO:0000313" key="1">
    <source>
        <dbReference type="EMBL" id="CAF3962600.1"/>
    </source>
</evidence>
<comment type="caution">
    <text evidence="1">The sequence shown here is derived from an EMBL/GenBank/DDBJ whole genome shotgun (WGS) entry which is preliminary data.</text>
</comment>
<dbReference type="Proteomes" id="UP000663881">
    <property type="component" value="Unassembled WGS sequence"/>
</dbReference>
<name>A0A819LJB7_9BILA</name>
<evidence type="ECO:0000313" key="2">
    <source>
        <dbReference type="Proteomes" id="UP000663881"/>
    </source>
</evidence>
<sequence>MNYRSYWYLDDVSVTNGSNQLLLNGGFESGSFMPGWDIKSDFYFYGWSPNSQVEGSFLSFSPKEGSFQLIGYYRWDGFFDTITQSFPVIVNSTYTVRFWLLDLGGSSDKYVKVTLS</sequence>
<reference evidence="1" key="1">
    <citation type="submission" date="2021-02" db="EMBL/GenBank/DDBJ databases">
        <authorList>
            <person name="Nowell W R."/>
        </authorList>
    </citation>
    <scope>NUCLEOTIDE SEQUENCE</scope>
</reference>
<protein>
    <submittedName>
        <fullName evidence="1">Uncharacterized protein</fullName>
    </submittedName>
</protein>
<proteinExistence type="predicted"/>